<feature type="domain" description="DUF7704" evidence="2">
    <location>
        <begin position="6"/>
        <end position="156"/>
    </location>
</feature>
<dbReference type="InParanoid" id="W4KEZ3"/>
<keyword evidence="4" id="KW-1185">Reference proteome</keyword>
<keyword evidence="1" id="KW-0812">Transmembrane</keyword>
<evidence type="ECO:0000313" key="3">
    <source>
        <dbReference type="EMBL" id="ETW83880.1"/>
    </source>
</evidence>
<dbReference type="EMBL" id="KI925456">
    <property type="protein sequence ID" value="ETW83880.1"/>
    <property type="molecule type" value="Genomic_DNA"/>
</dbReference>
<dbReference type="eggNOG" id="ENOG502SNUR">
    <property type="taxonomic scope" value="Eukaryota"/>
</dbReference>
<organism evidence="3 4">
    <name type="scientific">Heterobasidion irregulare (strain TC 32-1)</name>
    <dbReference type="NCBI Taxonomy" id="747525"/>
    <lineage>
        <taxon>Eukaryota</taxon>
        <taxon>Fungi</taxon>
        <taxon>Dikarya</taxon>
        <taxon>Basidiomycota</taxon>
        <taxon>Agaricomycotina</taxon>
        <taxon>Agaricomycetes</taxon>
        <taxon>Russulales</taxon>
        <taxon>Bondarzewiaceae</taxon>
        <taxon>Heterobasidion</taxon>
        <taxon>Heterobasidion annosum species complex</taxon>
    </lineage>
</organism>
<dbReference type="Pfam" id="PF24803">
    <property type="entry name" value="DUF7704"/>
    <property type="match status" value="1"/>
</dbReference>
<evidence type="ECO:0000313" key="4">
    <source>
        <dbReference type="Proteomes" id="UP000030671"/>
    </source>
</evidence>
<keyword evidence="1" id="KW-0472">Membrane</keyword>
<reference evidence="3 4" key="1">
    <citation type="journal article" date="2012" name="New Phytol.">
        <title>Insight into trade-off between wood decay and parasitism from the genome of a fungal forest pathogen.</title>
        <authorList>
            <person name="Olson A."/>
            <person name="Aerts A."/>
            <person name="Asiegbu F."/>
            <person name="Belbahri L."/>
            <person name="Bouzid O."/>
            <person name="Broberg A."/>
            <person name="Canback B."/>
            <person name="Coutinho P.M."/>
            <person name="Cullen D."/>
            <person name="Dalman K."/>
            <person name="Deflorio G."/>
            <person name="van Diepen L.T."/>
            <person name="Dunand C."/>
            <person name="Duplessis S."/>
            <person name="Durling M."/>
            <person name="Gonthier P."/>
            <person name="Grimwood J."/>
            <person name="Fossdal C.G."/>
            <person name="Hansson D."/>
            <person name="Henrissat B."/>
            <person name="Hietala A."/>
            <person name="Himmelstrand K."/>
            <person name="Hoffmeister D."/>
            <person name="Hogberg N."/>
            <person name="James T.Y."/>
            <person name="Karlsson M."/>
            <person name="Kohler A."/>
            <person name="Kues U."/>
            <person name="Lee Y.H."/>
            <person name="Lin Y.C."/>
            <person name="Lind M."/>
            <person name="Lindquist E."/>
            <person name="Lombard V."/>
            <person name="Lucas S."/>
            <person name="Lunden K."/>
            <person name="Morin E."/>
            <person name="Murat C."/>
            <person name="Park J."/>
            <person name="Raffaello T."/>
            <person name="Rouze P."/>
            <person name="Salamov A."/>
            <person name="Schmutz J."/>
            <person name="Solheim H."/>
            <person name="Stahlberg J."/>
            <person name="Velez H."/>
            <person name="de Vries R.P."/>
            <person name="Wiebenga A."/>
            <person name="Woodward S."/>
            <person name="Yakovlev I."/>
            <person name="Garbelotto M."/>
            <person name="Martin F."/>
            <person name="Grigoriev I.V."/>
            <person name="Stenlid J."/>
        </authorList>
    </citation>
    <scope>NUCLEOTIDE SEQUENCE [LARGE SCALE GENOMIC DNA]</scope>
    <source>
        <strain evidence="3 4">TC 32-1</strain>
    </source>
</reference>
<dbReference type="KEGG" id="hir:HETIRDRAFT_449494"/>
<feature type="transmembrane region" description="Helical" evidence="1">
    <location>
        <begin position="102"/>
        <end position="121"/>
    </location>
</feature>
<evidence type="ECO:0000256" key="1">
    <source>
        <dbReference type="SAM" id="Phobius"/>
    </source>
</evidence>
<protein>
    <recommendedName>
        <fullName evidence="2">DUF7704 domain-containing protein</fullName>
    </recommendedName>
</protein>
<name>W4KEZ3_HETIT</name>
<dbReference type="RefSeq" id="XP_009543615.1">
    <property type="nucleotide sequence ID" value="XM_009545320.1"/>
</dbReference>
<feature type="transmembrane region" description="Helical" evidence="1">
    <location>
        <begin position="12"/>
        <end position="33"/>
    </location>
</feature>
<dbReference type="HOGENOM" id="CLU_107228_0_0_1"/>
<evidence type="ECO:0000259" key="2">
    <source>
        <dbReference type="Pfam" id="PF24803"/>
    </source>
</evidence>
<sequence>MSDRRSAIPAFYYAVFGVYEPILTWMGLLGTLLDPEKTHNLQAPWPRLSPPPTQLPLASIVTVVQLAHVCALLGTVNFFLLSTARRHLFAQPALQEKVISSLLTPLLAGDILHIGLTMWALGDSRWHFSEWSGTLWTTMILGLTLLVPRIAWHMGVGRYVDKRDGKVFG</sequence>
<gene>
    <name evidence="3" type="ORF">HETIRDRAFT_449494</name>
</gene>
<feature type="transmembrane region" description="Helical" evidence="1">
    <location>
        <begin position="133"/>
        <end position="152"/>
    </location>
</feature>
<dbReference type="AlphaFoldDB" id="W4KEZ3"/>
<dbReference type="InterPro" id="IPR056121">
    <property type="entry name" value="DUF7704"/>
</dbReference>
<dbReference type="OrthoDB" id="2937326at2759"/>
<feature type="transmembrane region" description="Helical" evidence="1">
    <location>
        <begin position="53"/>
        <end position="81"/>
    </location>
</feature>
<dbReference type="PANTHER" id="PTHR37019:SF2">
    <property type="entry name" value="EXPERA DOMAIN-CONTAINING PROTEIN"/>
    <property type="match status" value="1"/>
</dbReference>
<dbReference type="GeneID" id="20675952"/>
<dbReference type="STRING" id="747525.W4KEZ3"/>
<accession>W4KEZ3</accession>
<dbReference type="Proteomes" id="UP000030671">
    <property type="component" value="Unassembled WGS sequence"/>
</dbReference>
<keyword evidence="1" id="KW-1133">Transmembrane helix</keyword>
<dbReference type="PANTHER" id="PTHR37019">
    <property type="entry name" value="CHROMOSOME 1, WHOLE GENOME SHOTGUN SEQUENCE"/>
    <property type="match status" value="1"/>
</dbReference>
<proteinExistence type="predicted"/>